<dbReference type="Proteomes" id="UP000192678">
    <property type="component" value="Unassembled WGS sequence"/>
</dbReference>
<dbReference type="PROSITE" id="PS51257">
    <property type="entry name" value="PROKAR_LIPOPROTEIN"/>
    <property type="match status" value="1"/>
</dbReference>
<feature type="compositionally biased region" description="Gly residues" evidence="1">
    <location>
        <begin position="304"/>
        <end position="319"/>
    </location>
</feature>
<keyword evidence="4" id="KW-1185">Reference proteome</keyword>
<dbReference type="AlphaFoldDB" id="A0A1W2CQN5"/>
<feature type="compositionally biased region" description="Basic and acidic residues" evidence="1">
    <location>
        <begin position="275"/>
        <end position="285"/>
    </location>
</feature>
<name>A0A1W2CQN5_9SPHI</name>
<sequence>MKPIYLFTGMLALTTLVVSSCSAPRLAQQNSNDDVYNSVAQAKEYRQQVPVRESEYDDQEDDYGTSDPFYDMDYSSRINRFSYANPSFMGYYDPYFDGGWYGNYGMSLGFGMGFGYSPFYGSIWNSPYYGGWGNYYSPFYGYNNYYGNGYYGGGYYGGGLWGGGYWGGGFYTGRTTNVQDYRPRPNRGNNSYIGNRGTTSYMQPRSSRGQSAGSTISSGRPSRGDYNPATRPNTQGTRPSRTEGTRPTTRPSSESSRPSRTESRPATRPSSESSRPSRTESRPPARESYTPPPSYNPPSRSESGSGGGGSSGGGGGGGTSRPTRGGR</sequence>
<evidence type="ECO:0000313" key="3">
    <source>
        <dbReference type="EMBL" id="SMC87192.1"/>
    </source>
</evidence>
<evidence type="ECO:0000256" key="1">
    <source>
        <dbReference type="SAM" id="MobiDB-lite"/>
    </source>
</evidence>
<dbReference type="RefSeq" id="WP_144009454.1">
    <property type="nucleotide sequence ID" value="NZ_FWYB01000004.1"/>
</dbReference>
<feature type="region of interest" description="Disordered" evidence="1">
    <location>
        <begin position="176"/>
        <end position="327"/>
    </location>
</feature>
<evidence type="ECO:0008006" key="5">
    <source>
        <dbReference type="Google" id="ProtNLM"/>
    </source>
</evidence>
<dbReference type="EMBL" id="FWYB01000004">
    <property type="protein sequence ID" value="SMC87192.1"/>
    <property type="molecule type" value="Genomic_DNA"/>
</dbReference>
<feature type="signal peptide" evidence="2">
    <location>
        <begin position="1"/>
        <end position="27"/>
    </location>
</feature>
<accession>A0A1W2CQN5</accession>
<dbReference type="OrthoDB" id="800068at2"/>
<feature type="chain" id="PRO_5013229884" description="Vitellogenin II" evidence="2">
    <location>
        <begin position="28"/>
        <end position="327"/>
    </location>
</feature>
<feature type="compositionally biased region" description="Low complexity" evidence="1">
    <location>
        <begin position="245"/>
        <end position="256"/>
    </location>
</feature>
<organism evidence="3 4">
    <name type="scientific">Pedobacter nyackensis</name>
    <dbReference type="NCBI Taxonomy" id="475255"/>
    <lineage>
        <taxon>Bacteria</taxon>
        <taxon>Pseudomonadati</taxon>
        <taxon>Bacteroidota</taxon>
        <taxon>Sphingobacteriia</taxon>
        <taxon>Sphingobacteriales</taxon>
        <taxon>Sphingobacteriaceae</taxon>
        <taxon>Pedobacter</taxon>
    </lineage>
</organism>
<reference evidence="3 4" key="1">
    <citation type="submission" date="2017-04" db="EMBL/GenBank/DDBJ databases">
        <authorList>
            <person name="Afonso C.L."/>
            <person name="Miller P.J."/>
            <person name="Scott M.A."/>
            <person name="Spackman E."/>
            <person name="Goraichik I."/>
            <person name="Dimitrov K.M."/>
            <person name="Suarez D.L."/>
            <person name="Swayne D.E."/>
        </authorList>
    </citation>
    <scope>NUCLEOTIDE SEQUENCE [LARGE SCALE GENOMIC DNA]</scope>
    <source>
        <strain evidence="3 4">DSM 19625</strain>
    </source>
</reference>
<keyword evidence="2" id="KW-0732">Signal</keyword>
<evidence type="ECO:0000313" key="4">
    <source>
        <dbReference type="Proteomes" id="UP000192678"/>
    </source>
</evidence>
<feature type="compositionally biased region" description="Polar residues" evidence="1">
    <location>
        <begin position="187"/>
        <end position="220"/>
    </location>
</feature>
<protein>
    <recommendedName>
        <fullName evidence="5">Vitellogenin II</fullName>
    </recommendedName>
</protein>
<proteinExistence type="predicted"/>
<feature type="compositionally biased region" description="Polar residues" evidence="1">
    <location>
        <begin position="230"/>
        <end position="239"/>
    </location>
</feature>
<gene>
    <name evidence="3" type="ORF">SAMN04488101_104122</name>
</gene>
<dbReference type="STRING" id="475255.SAMN04488101_104122"/>
<evidence type="ECO:0000256" key="2">
    <source>
        <dbReference type="SAM" id="SignalP"/>
    </source>
</evidence>